<reference evidence="1 2" key="1">
    <citation type="submission" date="2021-02" db="EMBL/GenBank/DDBJ databases">
        <title>Whole genome sequencing of Streptomyces actuosus VRA1.</title>
        <authorList>
            <person name="Sen G."/>
            <person name="Sen A."/>
        </authorList>
    </citation>
    <scope>NUCLEOTIDE SEQUENCE [LARGE SCALE GENOMIC DNA]</scope>
    <source>
        <strain evidence="1 2">VRA1</strain>
    </source>
</reference>
<proteinExistence type="predicted"/>
<dbReference type="RefSeq" id="WP_205381441.1">
    <property type="nucleotide sequence ID" value="NZ_JAFFZS010000002.1"/>
</dbReference>
<keyword evidence="2" id="KW-1185">Reference proteome</keyword>
<organism evidence="1 2">
    <name type="scientific">Streptomyces actuosus</name>
    <dbReference type="NCBI Taxonomy" id="1885"/>
    <lineage>
        <taxon>Bacteria</taxon>
        <taxon>Bacillati</taxon>
        <taxon>Actinomycetota</taxon>
        <taxon>Actinomycetes</taxon>
        <taxon>Kitasatosporales</taxon>
        <taxon>Streptomycetaceae</taxon>
        <taxon>Streptomyces</taxon>
    </lineage>
</organism>
<dbReference type="Proteomes" id="UP000788262">
    <property type="component" value="Unassembled WGS sequence"/>
</dbReference>
<name>A0ABS2VJD6_STRAS</name>
<protein>
    <submittedName>
        <fullName evidence="1">Uncharacterized protein</fullName>
    </submittedName>
</protein>
<evidence type="ECO:0000313" key="2">
    <source>
        <dbReference type="Proteomes" id="UP000788262"/>
    </source>
</evidence>
<comment type="caution">
    <text evidence="1">The sequence shown here is derived from an EMBL/GenBank/DDBJ whole genome shotgun (WGS) entry which is preliminary data.</text>
</comment>
<sequence>MHGDKVGRDQYKAGDNTHITVTDQESLSRAEIDAAIAELRAFIDELTARGLVASDGSVLDPGAVVAAVNSQPGRLQALGRAVSSGARDAVLSAVQGGMAALVAALVRM</sequence>
<accession>A0ABS2VJD6</accession>
<gene>
    <name evidence="1" type="ORF">JS756_03660</name>
</gene>
<dbReference type="EMBL" id="JAFFZS010000002">
    <property type="protein sequence ID" value="MBN0043210.1"/>
    <property type="molecule type" value="Genomic_DNA"/>
</dbReference>
<evidence type="ECO:0000313" key="1">
    <source>
        <dbReference type="EMBL" id="MBN0043210.1"/>
    </source>
</evidence>